<name>A0A7R9EBJ0_9NEOP</name>
<proteinExistence type="predicted"/>
<gene>
    <name evidence="3" type="ORF">TMSB3V08_LOCUS7744</name>
</gene>
<keyword evidence="2" id="KW-0812">Transmembrane</keyword>
<evidence type="ECO:0000256" key="2">
    <source>
        <dbReference type="SAM" id="Phobius"/>
    </source>
</evidence>
<dbReference type="EMBL" id="OB794747">
    <property type="protein sequence ID" value="CAD7430999.1"/>
    <property type="molecule type" value="Genomic_DNA"/>
</dbReference>
<keyword evidence="2" id="KW-1133">Transmembrane helix</keyword>
<reference evidence="3" key="1">
    <citation type="submission" date="2020-11" db="EMBL/GenBank/DDBJ databases">
        <authorList>
            <person name="Tran Van P."/>
        </authorList>
    </citation>
    <scope>NUCLEOTIDE SEQUENCE</scope>
</reference>
<sequence length="511" mass="57079">MRSSTQGVGGGRAVRLSYQEPSSSTKRNGNFQLDNSRPFQEQQRHKFGMRSRCVTHCFTDKFWNHLGLNLGLMYMLPGALTTKAVRINVKLVILGLPLHRTEFMVGATGHLTVVILWELKIEVERFLLDVIIFLGHQRPKRYFYFGSVGLGPSIVMTTKISRTLYDDDLTRLTQIVLYILRDEATLVRGHFQTQVFQQSVTLTAKMWPEDNGTAPPSSPGGWKWGSWRIPNEHLPLLVGTVCGGALILLVLLAAIVWRCCVMPRRDKAYCARLDKEMLARQRSGIPPLPSHSAVFAAPKSGQWAYSSRLVGPPANPPLVAPPAHWFYNSRVLSPANLERIDPGPIPRSVSCVSTQLHNEALPVAVKVCDKRRPMSQPIRFGPCDLAPKQEARHPPLPEISEFTAPNTQYASSSILDEVGARGGEAPAGNMVLKTRSLPAWVRSKSRPLSTEDDLAELYAKVNFSKKRKNRMRNDEAAIIALSKSRSQYLHKDTDSLVDNEAVIVYDERTAL</sequence>
<feature type="region of interest" description="Disordered" evidence="1">
    <location>
        <begin position="1"/>
        <end position="35"/>
    </location>
</feature>
<accession>A0A7R9EBJ0</accession>
<dbReference type="AlphaFoldDB" id="A0A7R9EBJ0"/>
<organism evidence="3">
    <name type="scientific">Timema monikensis</name>
    <dbReference type="NCBI Taxonomy" id="170555"/>
    <lineage>
        <taxon>Eukaryota</taxon>
        <taxon>Metazoa</taxon>
        <taxon>Ecdysozoa</taxon>
        <taxon>Arthropoda</taxon>
        <taxon>Hexapoda</taxon>
        <taxon>Insecta</taxon>
        <taxon>Pterygota</taxon>
        <taxon>Neoptera</taxon>
        <taxon>Polyneoptera</taxon>
        <taxon>Phasmatodea</taxon>
        <taxon>Timematodea</taxon>
        <taxon>Timematoidea</taxon>
        <taxon>Timematidae</taxon>
        <taxon>Timema</taxon>
    </lineage>
</organism>
<keyword evidence="2" id="KW-0472">Membrane</keyword>
<protein>
    <submittedName>
        <fullName evidence="3">Uncharacterized protein</fullName>
    </submittedName>
</protein>
<feature type="transmembrane region" description="Helical" evidence="2">
    <location>
        <begin position="236"/>
        <end position="257"/>
    </location>
</feature>
<evidence type="ECO:0000313" key="3">
    <source>
        <dbReference type="EMBL" id="CAD7430999.1"/>
    </source>
</evidence>
<evidence type="ECO:0000256" key="1">
    <source>
        <dbReference type="SAM" id="MobiDB-lite"/>
    </source>
</evidence>
<feature type="compositionally biased region" description="Polar residues" evidence="1">
    <location>
        <begin position="19"/>
        <end position="35"/>
    </location>
</feature>